<feature type="transmembrane region" description="Helical" evidence="7">
    <location>
        <begin position="188"/>
        <end position="208"/>
    </location>
</feature>
<dbReference type="InterPro" id="IPR000620">
    <property type="entry name" value="EamA_dom"/>
</dbReference>
<evidence type="ECO:0000256" key="1">
    <source>
        <dbReference type="ARBA" id="ARBA00004651"/>
    </source>
</evidence>
<feature type="transmembrane region" description="Helical" evidence="7">
    <location>
        <begin position="38"/>
        <end position="60"/>
    </location>
</feature>
<feature type="transmembrane region" description="Helical" evidence="7">
    <location>
        <begin position="131"/>
        <end position="150"/>
    </location>
</feature>
<gene>
    <name evidence="9" type="ORF">CIG75_08315</name>
</gene>
<evidence type="ECO:0000313" key="9">
    <source>
        <dbReference type="EMBL" id="ASS74992.1"/>
    </source>
</evidence>
<dbReference type="AlphaFoldDB" id="A0A223D063"/>
<evidence type="ECO:0000256" key="3">
    <source>
        <dbReference type="ARBA" id="ARBA00022475"/>
    </source>
</evidence>
<accession>A0A223D063</accession>
<feature type="transmembrane region" description="Helical" evidence="7">
    <location>
        <begin position="104"/>
        <end position="124"/>
    </location>
</feature>
<evidence type="ECO:0000256" key="7">
    <source>
        <dbReference type="SAM" id="Phobius"/>
    </source>
</evidence>
<dbReference type="SUPFAM" id="SSF103481">
    <property type="entry name" value="Multidrug resistance efflux transporter EmrE"/>
    <property type="match status" value="2"/>
</dbReference>
<reference evidence="9 10" key="1">
    <citation type="journal article" date="2015" name="Int. J. Syst. Evol. Microbiol.">
        <title>Tumebacillus algifaecis sp. nov., isolated from decomposing algal scum.</title>
        <authorList>
            <person name="Wu Y.F."/>
            <person name="Zhang B."/>
            <person name="Xing P."/>
            <person name="Wu Q.L."/>
            <person name="Liu S.J."/>
        </authorList>
    </citation>
    <scope>NUCLEOTIDE SEQUENCE [LARGE SCALE GENOMIC DNA]</scope>
    <source>
        <strain evidence="9 10">THMBR28</strain>
    </source>
</reference>
<dbReference type="PANTHER" id="PTHR32322">
    <property type="entry name" value="INNER MEMBRANE TRANSPORTER"/>
    <property type="match status" value="1"/>
</dbReference>
<dbReference type="GO" id="GO:0005886">
    <property type="term" value="C:plasma membrane"/>
    <property type="evidence" value="ECO:0007669"/>
    <property type="project" value="UniProtKB-SubCell"/>
</dbReference>
<keyword evidence="6 7" id="KW-0472">Membrane</keyword>
<sequence>MHGMNARVRGFSMVLIGAMLWGLSGTAAQKLFEDYGFTTGYLVTMRLLIAGSLLLGFAWIRGKRVALLGVWKDRRDRIGLIVFGLLGLLGAQYTYFIAIETGNAATATLLQYLAPLLVTMYVAVQARKMPRAIEMGAVLLALLGTALLVTNGRWDALSVPGIAVFWGVISAVPLAFNTLYPGGLLSRYGAEVIVGWGMLIGGLGLLFIERPWLSIGHVWTGMSLSLVLFVIFFGTLIAFLLYLGSLRYNTPTETSLLACLEPLVAVIASVVWLHVQFGIYQAIGGLCIMGTVAILSLPKKEDRSNR</sequence>
<feature type="domain" description="EamA" evidence="8">
    <location>
        <begin position="10"/>
        <end position="149"/>
    </location>
</feature>
<feature type="transmembrane region" description="Helical" evidence="7">
    <location>
        <begin position="220"/>
        <end position="243"/>
    </location>
</feature>
<protein>
    <submittedName>
        <fullName evidence="9">EamA family transporter</fullName>
    </submittedName>
</protein>
<dbReference type="Proteomes" id="UP000214688">
    <property type="component" value="Chromosome"/>
</dbReference>
<evidence type="ECO:0000256" key="2">
    <source>
        <dbReference type="ARBA" id="ARBA00007362"/>
    </source>
</evidence>
<keyword evidence="10" id="KW-1185">Reference proteome</keyword>
<evidence type="ECO:0000256" key="6">
    <source>
        <dbReference type="ARBA" id="ARBA00023136"/>
    </source>
</evidence>
<dbReference type="KEGG" id="tab:CIG75_08315"/>
<name>A0A223D063_9BACL</name>
<keyword evidence="4 7" id="KW-0812">Transmembrane</keyword>
<dbReference type="InterPro" id="IPR037185">
    <property type="entry name" value="EmrE-like"/>
</dbReference>
<keyword evidence="5 7" id="KW-1133">Transmembrane helix</keyword>
<evidence type="ECO:0000256" key="4">
    <source>
        <dbReference type="ARBA" id="ARBA00022692"/>
    </source>
</evidence>
<evidence type="ECO:0000256" key="5">
    <source>
        <dbReference type="ARBA" id="ARBA00022989"/>
    </source>
</evidence>
<keyword evidence="3" id="KW-1003">Cell membrane</keyword>
<comment type="subcellular location">
    <subcellularLocation>
        <location evidence="1">Cell membrane</location>
        <topology evidence="1">Multi-pass membrane protein</topology>
    </subcellularLocation>
</comment>
<dbReference type="Pfam" id="PF00892">
    <property type="entry name" value="EamA"/>
    <property type="match status" value="2"/>
</dbReference>
<evidence type="ECO:0000259" key="8">
    <source>
        <dbReference type="Pfam" id="PF00892"/>
    </source>
</evidence>
<feature type="domain" description="EamA" evidence="8">
    <location>
        <begin position="162"/>
        <end position="296"/>
    </location>
</feature>
<feature type="transmembrane region" description="Helical" evidence="7">
    <location>
        <begin position="156"/>
        <end position="176"/>
    </location>
</feature>
<feature type="transmembrane region" description="Helical" evidence="7">
    <location>
        <begin position="279"/>
        <end position="297"/>
    </location>
</feature>
<dbReference type="InterPro" id="IPR050638">
    <property type="entry name" value="AA-Vitamin_Transporters"/>
</dbReference>
<comment type="similarity">
    <text evidence="2">Belongs to the EamA transporter family.</text>
</comment>
<dbReference type="OrthoDB" id="9810818at2"/>
<dbReference type="PANTHER" id="PTHR32322:SF18">
    <property type="entry name" value="S-ADENOSYLMETHIONINE_S-ADENOSYLHOMOCYSTEINE TRANSPORTER"/>
    <property type="match status" value="1"/>
</dbReference>
<evidence type="ECO:0000313" key="10">
    <source>
        <dbReference type="Proteomes" id="UP000214688"/>
    </source>
</evidence>
<dbReference type="EMBL" id="CP022657">
    <property type="protein sequence ID" value="ASS74992.1"/>
    <property type="molecule type" value="Genomic_DNA"/>
</dbReference>
<organism evidence="9 10">
    <name type="scientific">Tumebacillus algifaecis</name>
    <dbReference type="NCBI Taxonomy" id="1214604"/>
    <lineage>
        <taxon>Bacteria</taxon>
        <taxon>Bacillati</taxon>
        <taxon>Bacillota</taxon>
        <taxon>Bacilli</taxon>
        <taxon>Bacillales</taxon>
        <taxon>Alicyclobacillaceae</taxon>
        <taxon>Tumebacillus</taxon>
    </lineage>
</organism>
<feature type="transmembrane region" description="Helical" evidence="7">
    <location>
        <begin position="255"/>
        <end position="273"/>
    </location>
</feature>
<proteinExistence type="inferred from homology"/>
<feature type="transmembrane region" description="Helical" evidence="7">
    <location>
        <begin position="80"/>
        <end position="98"/>
    </location>
</feature>